<dbReference type="Pfam" id="PF00398">
    <property type="entry name" value="RrnaAD"/>
    <property type="match status" value="1"/>
</dbReference>
<dbReference type="PROSITE" id="PS51689">
    <property type="entry name" value="SAM_RNA_A_N6_MT"/>
    <property type="match status" value="1"/>
</dbReference>
<dbReference type="GO" id="GO:0003723">
    <property type="term" value="F:RNA binding"/>
    <property type="evidence" value="ECO:0007669"/>
    <property type="project" value="UniProtKB-UniRule"/>
</dbReference>
<dbReference type="InterPro" id="IPR011530">
    <property type="entry name" value="rRNA_adenine_dimethylase"/>
</dbReference>
<feature type="binding site" evidence="7 8">
    <location>
        <position position="99"/>
    </location>
    <ligand>
        <name>S-adenosyl-L-methionine</name>
        <dbReference type="ChEBI" id="CHEBI:59789"/>
    </ligand>
</feature>
<dbReference type="Gene3D" id="3.40.50.150">
    <property type="entry name" value="Vaccinia Virus protein VP39"/>
    <property type="match status" value="1"/>
</dbReference>
<keyword evidence="11" id="KW-1185">Reference proteome</keyword>
<evidence type="ECO:0000256" key="6">
    <source>
        <dbReference type="ARBA" id="ARBA00022884"/>
    </source>
</evidence>
<dbReference type="AlphaFoldDB" id="A0A0E3Q6M8"/>
<evidence type="ECO:0000256" key="1">
    <source>
        <dbReference type="ARBA" id="ARBA00022490"/>
    </source>
</evidence>
<keyword evidence="3 7" id="KW-0489">Methyltransferase</keyword>
<feature type="binding site" evidence="7 8">
    <location>
        <position position="78"/>
    </location>
    <ligand>
        <name>S-adenosyl-L-methionine</name>
        <dbReference type="ChEBI" id="CHEBI:59789"/>
    </ligand>
</feature>
<keyword evidence="5 7" id="KW-0949">S-adenosyl-L-methionine</keyword>
<evidence type="ECO:0000256" key="3">
    <source>
        <dbReference type="ARBA" id="ARBA00022603"/>
    </source>
</evidence>
<evidence type="ECO:0000313" key="10">
    <source>
        <dbReference type="EMBL" id="AKB44449.1"/>
    </source>
</evidence>
<dbReference type="InterPro" id="IPR020598">
    <property type="entry name" value="rRNA_Ade_methylase_Trfase_N"/>
</dbReference>
<evidence type="ECO:0000259" key="9">
    <source>
        <dbReference type="SMART" id="SM00650"/>
    </source>
</evidence>
<dbReference type="InterPro" id="IPR001737">
    <property type="entry name" value="KsgA/Erm"/>
</dbReference>
<dbReference type="PROSITE" id="PS01131">
    <property type="entry name" value="RRNA_A_DIMETH"/>
    <property type="match status" value="1"/>
</dbReference>
<dbReference type="SUPFAM" id="SSF53335">
    <property type="entry name" value="S-adenosyl-L-methionine-dependent methyltransferases"/>
    <property type="match status" value="1"/>
</dbReference>
<dbReference type="STRING" id="1434123.MSVAZ_2180"/>
<dbReference type="GO" id="GO:0005737">
    <property type="term" value="C:cytoplasm"/>
    <property type="evidence" value="ECO:0007669"/>
    <property type="project" value="UniProtKB-SubCell"/>
</dbReference>
<dbReference type="HOGENOM" id="CLU_041220_0_2_2"/>
<dbReference type="CDD" id="cd02440">
    <property type="entry name" value="AdoMet_MTases"/>
    <property type="match status" value="1"/>
</dbReference>
<dbReference type="KEGG" id="mvc:MSVAZ_2180"/>
<dbReference type="NCBIfam" id="TIGR00755">
    <property type="entry name" value="ksgA"/>
    <property type="match status" value="1"/>
</dbReference>
<comment type="similarity">
    <text evidence="7">Belongs to the class I-like SAM-binding methyltransferase superfamily. rRNA adenine N(6)-methyltransferase family. RsmA subfamily.</text>
</comment>
<dbReference type="InterPro" id="IPR023165">
    <property type="entry name" value="rRNA_Ade_diMease-like_C"/>
</dbReference>
<dbReference type="EMBL" id="CP009520">
    <property type="protein sequence ID" value="AKB44449.1"/>
    <property type="molecule type" value="Genomic_DNA"/>
</dbReference>
<sequence length="310" mass="34857">MIKGSIIDQRSRIRSKYSIYSANYPIYSGGFSLVRSLLKKYNIKGGTFDQHFLVDAGYLDRIVAASELGPEDVVLEIGAGIGNLTERLAKKAKKVIAVELDPVLVRVLHDRFDKIENIEIIAGDALKIKLPEFDKVVSNLPYSISSEITFKLLRHKFKLGILMYQYEFAARMVSSPNCKDYSRLTVDTCYFADASILMKVPKNAFQPAPEVDSAVIKLVPRPAPFEVKDQAFFMDFVAAVFSQRRKKLRNAVLNMNHVLEIPSIKEVIAQLPEDMMSKRAENLTPEELAKVANQIIDLKTSLLANELKGQ</sequence>
<proteinExistence type="inferred from homology"/>
<dbReference type="SMART" id="SM00650">
    <property type="entry name" value="rADc"/>
    <property type="match status" value="1"/>
</dbReference>
<comment type="subcellular location">
    <subcellularLocation>
        <location evidence="7">Cytoplasm</location>
    </subcellularLocation>
</comment>
<dbReference type="InterPro" id="IPR020596">
    <property type="entry name" value="rRNA_Ade_Mease_Trfase_CS"/>
</dbReference>
<accession>A0A0E3Q6M8</accession>
<evidence type="ECO:0000256" key="4">
    <source>
        <dbReference type="ARBA" id="ARBA00022679"/>
    </source>
</evidence>
<keyword evidence="6 7" id="KW-0694">RNA-binding</keyword>
<dbReference type="GO" id="GO:0000179">
    <property type="term" value="F:rRNA (adenine-N6,N6-)-dimethyltransferase activity"/>
    <property type="evidence" value="ECO:0007669"/>
    <property type="project" value="UniProtKB-UniRule"/>
</dbReference>
<dbReference type="PANTHER" id="PTHR11727:SF7">
    <property type="entry name" value="DIMETHYLADENOSINE TRANSFERASE-RELATED"/>
    <property type="match status" value="1"/>
</dbReference>
<evidence type="ECO:0000313" key="11">
    <source>
        <dbReference type="Proteomes" id="UP000033096"/>
    </source>
</evidence>
<keyword evidence="1 7" id="KW-0963">Cytoplasm</keyword>
<feature type="binding site" evidence="7 8">
    <location>
        <position position="53"/>
    </location>
    <ligand>
        <name>S-adenosyl-L-methionine</name>
        <dbReference type="ChEBI" id="CHEBI:59789"/>
    </ligand>
</feature>
<dbReference type="Proteomes" id="UP000033096">
    <property type="component" value="Chromosome"/>
</dbReference>
<dbReference type="HAMAP" id="MF_00607">
    <property type="entry name" value="16SrRNA_methyltr_A"/>
    <property type="match status" value="1"/>
</dbReference>
<dbReference type="PATRIC" id="fig|1434123.4.peg.2658"/>
<evidence type="ECO:0000256" key="2">
    <source>
        <dbReference type="ARBA" id="ARBA00022552"/>
    </source>
</evidence>
<dbReference type="EC" id="2.1.1.-" evidence="7"/>
<evidence type="ECO:0000256" key="5">
    <source>
        <dbReference type="ARBA" id="ARBA00022691"/>
    </source>
</evidence>
<feature type="binding site" evidence="7 8">
    <location>
        <position position="124"/>
    </location>
    <ligand>
        <name>S-adenosyl-L-methionine</name>
        <dbReference type="ChEBI" id="CHEBI:59789"/>
    </ligand>
</feature>
<gene>
    <name evidence="7" type="primary">rsmA</name>
    <name evidence="7" type="synonym">ksgA</name>
    <name evidence="10" type="ORF">MSVAZ_2180</name>
</gene>
<organism evidence="10 11">
    <name type="scientific">Methanosarcina vacuolata Z-761</name>
    <dbReference type="NCBI Taxonomy" id="1434123"/>
    <lineage>
        <taxon>Archaea</taxon>
        <taxon>Methanobacteriati</taxon>
        <taxon>Methanobacteriota</taxon>
        <taxon>Stenosarchaea group</taxon>
        <taxon>Methanomicrobia</taxon>
        <taxon>Methanosarcinales</taxon>
        <taxon>Methanosarcinaceae</taxon>
        <taxon>Methanosarcina</taxon>
    </lineage>
</organism>
<reference evidence="10 11" key="1">
    <citation type="submission" date="2014-07" db="EMBL/GenBank/DDBJ databases">
        <title>Methanogenic archaea and the global carbon cycle.</title>
        <authorList>
            <person name="Henriksen J.R."/>
            <person name="Luke J."/>
            <person name="Reinhart S."/>
            <person name="Benedict M.N."/>
            <person name="Youngblut N.D."/>
            <person name="Metcalf M.E."/>
            <person name="Whitaker R.J."/>
            <person name="Metcalf W.W."/>
        </authorList>
    </citation>
    <scope>NUCLEOTIDE SEQUENCE [LARGE SCALE GENOMIC DNA]</scope>
    <source>
        <strain evidence="10 11">Z-761</strain>
    </source>
</reference>
<keyword evidence="4 7" id="KW-0808">Transferase</keyword>
<dbReference type="FunFam" id="3.40.50.150:FF:000023">
    <property type="entry name" value="Ribosomal RNA small subunit methyltransferase A"/>
    <property type="match status" value="1"/>
</dbReference>
<feature type="binding site" evidence="7 8">
    <location>
        <position position="51"/>
    </location>
    <ligand>
        <name>S-adenosyl-L-methionine</name>
        <dbReference type="ChEBI" id="CHEBI:59789"/>
    </ligand>
</feature>
<feature type="binding site" evidence="7 8">
    <location>
        <position position="139"/>
    </location>
    <ligand>
        <name>S-adenosyl-L-methionine</name>
        <dbReference type="ChEBI" id="CHEBI:59789"/>
    </ligand>
</feature>
<dbReference type="Gene3D" id="1.10.8.100">
    <property type="entry name" value="Ribosomal RNA adenine dimethylase-like, domain 2"/>
    <property type="match status" value="1"/>
</dbReference>
<evidence type="ECO:0000256" key="8">
    <source>
        <dbReference type="PROSITE-ProRule" id="PRU01026"/>
    </source>
</evidence>
<comment type="function">
    <text evidence="7">Specifically dimethylates two adjacent adenosines in the loop of a conserved hairpin near the 3'-end of 16S rRNA in the 30S particle. May play a critical role in biogenesis of 30S subunits.</text>
</comment>
<keyword evidence="2 7" id="KW-0698">rRNA processing</keyword>
<dbReference type="InterPro" id="IPR029063">
    <property type="entry name" value="SAM-dependent_MTases_sf"/>
</dbReference>
<evidence type="ECO:0000256" key="7">
    <source>
        <dbReference type="HAMAP-Rule" id="MF_00607"/>
    </source>
</evidence>
<protein>
    <recommendedName>
        <fullName evidence="7">Probable ribosomal RNA small subunit methyltransferase A</fullName>
        <ecNumber evidence="7">2.1.1.-</ecNumber>
    </recommendedName>
    <alternativeName>
        <fullName evidence="7">16S rRNA dimethyladenosine transferase</fullName>
    </alternativeName>
    <alternativeName>
        <fullName evidence="7">16S rRNA dimethylase</fullName>
    </alternativeName>
    <alternativeName>
        <fullName evidence="7">S-adenosylmethionine-6-N',N'-adenosyl(rRNA) dimethyltransferase</fullName>
    </alternativeName>
</protein>
<feature type="domain" description="Ribosomal RNA adenine methylase transferase N-terminal" evidence="9">
    <location>
        <begin position="58"/>
        <end position="222"/>
    </location>
</feature>
<name>A0A0E3Q6M8_9EURY</name>
<dbReference type="PANTHER" id="PTHR11727">
    <property type="entry name" value="DIMETHYLADENOSINE TRANSFERASE"/>
    <property type="match status" value="1"/>
</dbReference>